<protein>
    <recommendedName>
        <fullName evidence="4">EF-hand domain-containing protein</fullName>
    </recommendedName>
</protein>
<proteinExistence type="evidence at transcript level"/>
<evidence type="ECO:0000313" key="5">
    <source>
        <dbReference type="EMBL" id="ABR16212.1"/>
    </source>
</evidence>
<dbReference type="InterPro" id="IPR002048">
    <property type="entry name" value="EF_hand_dom"/>
</dbReference>
<dbReference type="EMBL" id="EF676300">
    <property type="protein sequence ID" value="ABR16212.1"/>
    <property type="molecule type" value="mRNA"/>
</dbReference>
<dbReference type="PROSITE" id="PS00018">
    <property type="entry name" value="EF_HAND_1"/>
    <property type="match status" value="4"/>
</dbReference>
<dbReference type="Gene3D" id="1.10.238.10">
    <property type="entry name" value="EF-hand"/>
    <property type="match status" value="2"/>
</dbReference>
<accession>B8LKN2</accession>
<dbReference type="OMA" id="DCKQMIN"/>
<keyword evidence="3" id="KW-0106">Calcium</keyword>
<dbReference type="AlphaFoldDB" id="B8LKN2"/>
<evidence type="ECO:0000259" key="4">
    <source>
        <dbReference type="PROSITE" id="PS50222"/>
    </source>
</evidence>
<dbReference type="CDD" id="cd00051">
    <property type="entry name" value="EFh"/>
    <property type="match status" value="2"/>
</dbReference>
<feature type="domain" description="EF-hand" evidence="4">
    <location>
        <begin position="147"/>
        <end position="182"/>
    </location>
</feature>
<dbReference type="Pfam" id="PF13499">
    <property type="entry name" value="EF-hand_7"/>
    <property type="match status" value="2"/>
</dbReference>
<dbReference type="FunFam" id="1.10.238.10:FF:000089">
    <property type="entry name" value="calmodulin-like protein 3"/>
    <property type="match status" value="1"/>
</dbReference>
<dbReference type="FunFam" id="1.10.238.10:FF:000003">
    <property type="entry name" value="Calmodulin A"/>
    <property type="match status" value="1"/>
</dbReference>
<feature type="domain" description="EF-hand" evidence="4">
    <location>
        <begin position="63"/>
        <end position="98"/>
    </location>
</feature>
<dbReference type="SMART" id="SM00054">
    <property type="entry name" value="EFh"/>
    <property type="match status" value="4"/>
</dbReference>
<dbReference type="InterPro" id="IPR011992">
    <property type="entry name" value="EF-hand-dom_pair"/>
</dbReference>
<name>B8LKN2_PICSI</name>
<feature type="domain" description="EF-hand" evidence="4">
    <location>
        <begin position="27"/>
        <end position="62"/>
    </location>
</feature>
<evidence type="ECO:0000256" key="1">
    <source>
        <dbReference type="ARBA" id="ARBA00022723"/>
    </source>
</evidence>
<organism evidence="5">
    <name type="scientific">Picea sitchensis</name>
    <name type="common">Sitka spruce</name>
    <name type="synonym">Pinus sitchensis</name>
    <dbReference type="NCBI Taxonomy" id="3332"/>
    <lineage>
        <taxon>Eukaryota</taxon>
        <taxon>Viridiplantae</taxon>
        <taxon>Streptophyta</taxon>
        <taxon>Embryophyta</taxon>
        <taxon>Tracheophyta</taxon>
        <taxon>Spermatophyta</taxon>
        <taxon>Pinopsida</taxon>
        <taxon>Pinidae</taxon>
        <taxon>Conifers I</taxon>
        <taxon>Pinales</taxon>
        <taxon>Pinaceae</taxon>
        <taxon>Picea</taxon>
    </lineage>
</organism>
<keyword evidence="1" id="KW-0479">Metal-binding</keyword>
<dbReference type="GO" id="GO:0005509">
    <property type="term" value="F:calcium ion binding"/>
    <property type="evidence" value="ECO:0007669"/>
    <property type="project" value="InterPro"/>
</dbReference>
<evidence type="ECO:0000256" key="2">
    <source>
        <dbReference type="ARBA" id="ARBA00022737"/>
    </source>
</evidence>
<dbReference type="PROSITE" id="PS50222">
    <property type="entry name" value="EF_HAND_2"/>
    <property type="match status" value="4"/>
</dbReference>
<sequence length="183" mass="20084">MADNSAPSEKALTMADNSAEGVSNNAVGRDELRRVFAIFDKNGDGLISKQEMRESFDKLRLCIGEEELASTIRTVDVNGDGYVDFDEFVTLYESMSGKRGEGGDAKAEHEDADLAEAFGVFDENGDGLITVEELQSVLKSLCFEEGRTIGDCKKMIQKVDKDGDGMVNYMEFKEMMSAGFGRN</sequence>
<dbReference type="PANTHER" id="PTHR10891">
    <property type="entry name" value="EF-HAND CALCIUM-BINDING DOMAIN CONTAINING PROTEIN"/>
    <property type="match status" value="1"/>
</dbReference>
<dbReference type="InterPro" id="IPR039647">
    <property type="entry name" value="EF_hand_pair_protein_CML-like"/>
</dbReference>
<reference evidence="5" key="1">
    <citation type="submission" date="2007-06" db="EMBL/GenBank/DDBJ databases">
        <title>Full length cDNA sequences from Sitka Spruce (Picea sitchensis).</title>
        <authorList>
            <person name="Ralph S.G."/>
            <person name="Chun H.E."/>
            <person name="Liao N."/>
            <person name="Ali J."/>
            <person name="Reid K."/>
            <person name="Kolosova N."/>
            <person name="Cooper N."/>
            <person name="Cullis C."/>
            <person name="Jancsik S."/>
            <person name="Moore R."/>
            <person name="Mayo M."/>
            <person name="Wagner S."/>
            <person name="Holt R.A."/>
            <person name="Jones S.J.M."/>
            <person name="Marra M.A."/>
            <person name="Ritland C.E."/>
            <person name="Ritland K."/>
            <person name="Bohlmann J."/>
        </authorList>
    </citation>
    <scope>NUCLEOTIDE SEQUENCE</scope>
    <source>
        <tissue evidence="5">Green portion of the leader tissue</tissue>
    </source>
</reference>
<feature type="domain" description="EF-hand" evidence="4">
    <location>
        <begin position="109"/>
        <end position="144"/>
    </location>
</feature>
<dbReference type="SUPFAM" id="SSF47473">
    <property type="entry name" value="EF-hand"/>
    <property type="match status" value="1"/>
</dbReference>
<dbReference type="InterPro" id="IPR018247">
    <property type="entry name" value="EF_Hand_1_Ca_BS"/>
</dbReference>
<evidence type="ECO:0000256" key="3">
    <source>
        <dbReference type="ARBA" id="ARBA00022837"/>
    </source>
</evidence>
<keyword evidence="2" id="KW-0677">Repeat</keyword>